<dbReference type="GO" id="GO:0044341">
    <property type="term" value="P:sodium-dependent phosphate transport"/>
    <property type="evidence" value="ECO:0007669"/>
    <property type="project" value="InterPro"/>
</dbReference>
<feature type="transmembrane region" description="Helical" evidence="6">
    <location>
        <begin position="49"/>
        <end position="74"/>
    </location>
</feature>
<dbReference type="GO" id="GO:0005886">
    <property type="term" value="C:plasma membrane"/>
    <property type="evidence" value="ECO:0007669"/>
    <property type="project" value="UniProtKB-SubCell"/>
</dbReference>
<comment type="subcellular location">
    <subcellularLocation>
        <location evidence="1">Cell membrane</location>
        <topology evidence="1">Multi-pass membrane protein</topology>
    </subcellularLocation>
</comment>
<evidence type="ECO:0000256" key="4">
    <source>
        <dbReference type="ARBA" id="ARBA00022989"/>
    </source>
</evidence>
<evidence type="ECO:0000256" key="5">
    <source>
        <dbReference type="ARBA" id="ARBA00023136"/>
    </source>
</evidence>
<evidence type="ECO:0000256" key="2">
    <source>
        <dbReference type="ARBA" id="ARBA00022475"/>
    </source>
</evidence>
<dbReference type="GO" id="GO:0005436">
    <property type="term" value="F:sodium:phosphate symporter activity"/>
    <property type="evidence" value="ECO:0007669"/>
    <property type="project" value="InterPro"/>
</dbReference>
<evidence type="ECO:0000313" key="7">
    <source>
        <dbReference type="EMBL" id="AXK82954.1"/>
    </source>
</evidence>
<dbReference type="EMBL" id="CP031417">
    <property type="protein sequence ID" value="AXK82954.1"/>
    <property type="molecule type" value="Genomic_DNA"/>
</dbReference>
<sequence>MQMHTIAPFLTGLGLFFCGVHFVSSHLVPLAGRRLRNVLSRLGGQPILAAIFGSIAGAITQSTNAVTSVMIGLVSAGMIDKRRAILIPIWSNVGLSLLVILVAVDLRLAASYLVALAGVAVYFGLDRTDRIRHAVGTVLGLGLLFIGMQMLKEGTEPLRDGLMQDGFIATAARFPALLFLIGAGLALLCQSSSVASALAVAATHAELIDVSSAFWLVYGANFGAAGNYLLVALPYRGDAAQIAIMQIVQKLAGLLVVFAVLAVGAVVGRPLIAELSGVFAHSASAQVAWLFLLYQVAGALLSTIFINQILPLLERIAPPSKLQELSKPAYLIEDALVEPSTALDLVAREEHRLLQRLPAMLDTIRADTEGVPIPPATLRTASATITAAMARFLGSILESSLDRIDREKAVRLQHRTANLNALYESLDEFVQTCKLARQSPPSGRVADQMTEALHTLLMALADAADTDDQSEREMTLALLTYRDELMERIRQRVLREDPDMPAKAQEALFAATMLFERIVWLARRTALLFSPEHTAERQPLVVAS</sequence>
<protein>
    <submittedName>
        <fullName evidence="7">Na/Pi cotransporter family protein</fullName>
    </submittedName>
</protein>
<feature type="transmembrane region" description="Helical" evidence="6">
    <location>
        <begin position="247"/>
        <end position="267"/>
    </location>
</feature>
<gene>
    <name evidence="7" type="ORF">DW352_21980</name>
</gene>
<dbReference type="KEGG" id="ptaw:DW352_21980"/>
<keyword evidence="3 6" id="KW-0812">Transmembrane</keyword>
<dbReference type="InterPro" id="IPR003841">
    <property type="entry name" value="Na/Pi_transpt"/>
</dbReference>
<dbReference type="NCBIfam" id="NF037997">
    <property type="entry name" value="Na_Pi_symport"/>
    <property type="match status" value="1"/>
</dbReference>
<organism evidence="7 8">
    <name type="scientific">Pseudolabrys taiwanensis</name>
    <dbReference type="NCBI Taxonomy" id="331696"/>
    <lineage>
        <taxon>Bacteria</taxon>
        <taxon>Pseudomonadati</taxon>
        <taxon>Pseudomonadota</taxon>
        <taxon>Alphaproteobacteria</taxon>
        <taxon>Hyphomicrobiales</taxon>
        <taxon>Xanthobacteraceae</taxon>
        <taxon>Pseudolabrys</taxon>
    </lineage>
</organism>
<keyword evidence="5 6" id="KW-0472">Membrane</keyword>
<dbReference type="PANTHER" id="PTHR10010:SF46">
    <property type="entry name" value="SODIUM-DEPENDENT PHOSPHATE TRANSPORT PROTEIN 2B"/>
    <property type="match status" value="1"/>
</dbReference>
<reference evidence="7 8" key="1">
    <citation type="submission" date="2018-07" db="EMBL/GenBank/DDBJ databases">
        <authorList>
            <person name="Quirk P.G."/>
            <person name="Krulwich T.A."/>
        </authorList>
    </citation>
    <scope>NUCLEOTIDE SEQUENCE [LARGE SCALE GENOMIC DNA]</scope>
    <source>
        <strain evidence="7 8">CC-BB4</strain>
    </source>
</reference>
<feature type="transmembrane region" description="Helical" evidence="6">
    <location>
        <begin position="172"/>
        <end position="201"/>
    </location>
</feature>
<dbReference type="OrthoDB" id="5786928at2"/>
<dbReference type="AlphaFoldDB" id="A0A346A1A7"/>
<feature type="transmembrane region" description="Helical" evidence="6">
    <location>
        <begin position="287"/>
        <end position="306"/>
    </location>
</feature>
<evidence type="ECO:0000256" key="6">
    <source>
        <dbReference type="SAM" id="Phobius"/>
    </source>
</evidence>
<keyword evidence="2" id="KW-1003">Cell membrane</keyword>
<keyword evidence="4 6" id="KW-1133">Transmembrane helix</keyword>
<feature type="transmembrane region" description="Helical" evidence="6">
    <location>
        <begin position="131"/>
        <end position="151"/>
    </location>
</feature>
<dbReference type="Pfam" id="PF02690">
    <property type="entry name" value="Na_Pi_cotrans"/>
    <property type="match status" value="1"/>
</dbReference>
<feature type="transmembrane region" description="Helical" evidence="6">
    <location>
        <begin position="95"/>
        <end position="125"/>
    </location>
</feature>
<name>A0A346A1A7_9HYPH</name>
<dbReference type="PANTHER" id="PTHR10010">
    <property type="entry name" value="SOLUTE CARRIER FAMILY 34 SODIUM PHOSPHATE , MEMBER 2-RELATED"/>
    <property type="match status" value="1"/>
</dbReference>
<keyword evidence="8" id="KW-1185">Reference proteome</keyword>
<evidence type="ECO:0000313" key="8">
    <source>
        <dbReference type="Proteomes" id="UP000254889"/>
    </source>
</evidence>
<evidence type="ECO:0000256" key="1">
    <source>
        <dbReference type="ARBA" id="ARBA00004651"/>
    </source>
</evidence>
<dbReference type="Proteomes" id="UP000254889">
    <property type="component" value="Chromosome"/>
</dbReference>
<accession>A0A346A1A7</accession>
<evidence type="ECO:0000256" key="3">
    <source>
        <dbReference type="ARBA" id="ARBA00022692"/>
    </source>
</evidence>
<proteinExistence type="predicted"/>